<feature type="binding site" description="covalent" evidence="21">
    <location>
        <position position="119"/>
    </location>
    <ligand>
        <name>heme c</name>
        <dbReference type="ChEBI" id="CHEBI:61717"/>
        <label>1</label>
    </ligand>
</feature>
<keyword evidence="9 23" id="KW-0812">Transmembrane</keyword>
<keyword evidence="5 19" id="KW-1003">Cell membrane</keyword>
<dbReference type="GO" id="GO:0005506">
    <property type="term" value="F:iron ion binding"/>
    <property type="evidence" value="ECO:0007669"/>
    <property type="project" value="InterPro"/>
</dbReference>
<dbReference type="PANTHER" id="PTHR33751:SF1">
    <property type="entry name" value="CBB3-TYPE CYTOCHROME C OXIDASE SUBUNIT FIXP"/>
    <property type="match status" value="1"/>
</dbReference>
<dbReference type="AlphaFoldDB" id="A0A255YXJ1"/>
<dbReference type="InterPro" id="IPR038414">
    <property type="entry name" value="CcoP_N_sf"/>
</dbReference>
<dbReference type="InterPro" id="IPR050597">
    <property type="entry name" value="Cytochrome_c_Oxidase_Subunit"/>
</dbReference>
<dbReference type="Gene3D" id="1.10.760.10">
    <property type="entry name" value="Cytochrome c-like domain"/>
    <property type="match status" value="2"/>
</dbReference>
<dbReference type="Pfam" id="PF13442">
    <property type="entry name" value="Cytochrome_CBB3"/>
    <property type="match status" value="1"/>
</dbReference>
<dbReference type="NCBIfam" id="TIGR00782">
    <property type="entry name" value="ccoP"/>
    <property type="match status" value="1"/>
</dbReference>
<name>A0A255YXJ1_9SPHN</name>
<gene>
    <name evidence="25" type="primary">ccoP</name>
    <name evidence="25" type="ORF">CHU93_02930</name>
</gene>
<comment type="cofactor">
    <cofactor evidence="19 21">
        <name>heme c</name>
        <dbReference type="ChEBI" id="CHEBI:61717"/>
    </cofactor>
    <text evidence="19 21">Binds 2 heme C groups per subunit.</text>
</comment>
<feature type="binding site" description="axial binding residue" evidence="20">
    <location>
        <position position="214"/>
    </location>
    <ligand>
        <name>heme c</name>
        <dbReference type="ChEBI" id="CHEBI:61717"/>
        <label>2</label>
    </ligand>
    <ligandPart>
        <name>Fe</name>
        <dbReference type="ChEBI" id="CHEBI:18248"/>
    </ligandPart>
</feature>
<dbReference type="InterPro" id="IPR004678">
    <property type="entry name" value="Cyt_c_oxidase_cbb3_su3"/>
</dbReference>
<feature type="binding site" description="axial binding residue" evidence="20">
    <location>
        <position position="170"/>
    </location>
    <ligand>
        <name>heme c</name>
        <dbReference type="ChEBI" id="CHEBI:61717"/>
        <label>2</label>
    </ligand>
    <ligandPart>
        <name>Fe</name>
        <dbReference type="ChEBI" id="CHEBI:18248"/>
    </ligandPart>
</feature>
<feature type="binding site" description="axial binding residue" evidence="20">
    <location>
        <position position="255"/>
    </location>
    <ligand>
        <name>heme c</name>
        <dbReference type="ChEBI" id="CHEBI:61717"/>
        <label>1</label>
    </ligand>
    <ligandPart>
        <name>Fe</name>
        <dbReference type="ChEBI" id="CHEBI:18248"/>
    </ligandPart>
</feature>
<sequence length="317" mass="33423">MTDHNKRVDEATGTNLVGHEWDGIEELDTPLPRWWVYIFAGTVVFAAGYVVAYPSFPDVAGMTGWSSRGQLDAALKAEAATRAPLLNAIAATPVENLAANPQLMRSAIEGGNAAFKVNCVQCHGSSATGARGYPNLKDDDWLWGGDIVSIHTTISHGIRSQSDETRYSQMPAFADMLSKGQIQQLVTHVRSLSGQDKPNAAGAQLFAENCASCHGESGKGNREMGAPNLADGIWLYGSDRAALTQTISKARFGVMPHWAGRLDPVTIKMLATYVHSLGGGEALPQPQTATAVPPAAPAQTAAADTGTAGTGKPNVRS</sequence>
<comment type="similarity">
    <text evidence="3 19">Belongs to the CcoP / FixP family.</text>
</comment>
<comment type="function">
    <text evidence="19">C-type cytochrome. Part of the cbb3-type cytochrome c oxidase complex.</text>
</comment>
<keyword evidence="6 19" id="KW-0997">Cell inner membrane</keyword>
<dbReference type="GO" id="GO:0020037">
    <property type="term" value="F:heme binding"/>
    <property type="evidence" value="ECO:0007669"/>
    <property type="project" value="InterPro"/>
</dbReference>
<keyword evidence="11" id="KW-0677">Repeat</keyword>
<evidence type="ECO:0000256" key="2">
    <source>
        <dbReference type="ARBA" id="ARBA00004673"/>
    </source>
</evidence>
<dbReference type="UniPathway" id="UPA00705"/>
<dbReference type="GO" id="GO:0016491">
    <property type="term" value="F:oxidoreductase activity"/>
    <property type="evidence" value="ECO:0007669"/>
    <property type="project" value="UniProtKB-KW"/>
</dbReference>
<proteinExistence type="inferred from homology"/>
<dbReference type="GO" id="GO:0006119">
    <property type="term" value="P:oxidative phosphorylation"/>
    <property type="evidence" value="ECO:0007669"/>
    <property type="project" value="UniProtKB-UniPathway"/>
</dbReference>
<keyword evidence="13 19" id="KW-0249">Electron transport</keyword>
<dbReference type="GO" id="GO:0005886">
    <property type="term" value="C:plasma membrane"/>
    <property type="evidence" value="ECO:0007669"/>
    <property type="project" value="UniProtKB-SubCell"/>
</dbReference>
<keyword evidence="4 19" id="KW-0813">Transport</keyword>
<dbReference type="Pfam" id="PF14715">
    <property type="entry name" value="FixP_N"/>
    <property type="match status" value="1"/>
</dbReference>
<comment type="subunit">
    <text evidence="19">Component of the cbb3-type cytochrome c oxidase.</text>
</comment>
<evidence type="ECO:0000256" key="5">
    <source>
        <dbReference type="ARBA" id="ARBA00022475"/>
    </source>
</evidence>
<evidence type="ECO:0000313" key="26">
    <source>
        <dbReference type="Proteomes" id="UP000216991"/>
    </source>
</evidence>
<dbReference type="SUPFAM" id="SSF46626">
    <property type="entry name" value="Cytochrome c"/>
    <property type="match status" value="2"/>
</dbReference>
<evidence type="ECO:0000256" key="17">
    <source>
        <dbReference type="ARBA" id="ARBA00023065"/>
    </source>
</evidence>
<evidence type="ECO:0000256" key="20">
    <source>
        <dbReference type="PIRSR" id="PIRSR000006-1"/>
    </source>
</evidence>
<accession>A0A255YXJ1</accession>
<evidence type="ECO:0000256" key="9">
    <source>
        <dbReference type="ARBA" id="ARBA00022692"/>
    </source>
</evidence>
<dbReference type="Gene3D" id="6.10.280.130">
    <property type="match status" value="1"/>
</dbReference>
<keyword evidence="14 23" id="KW-1133">Transmembrane helix</keyword>
<evidence type="ECO:0000256" key="22">
    <source>
        <dbReference type="SAM" id="MobiDB-lite"/>
    </source>
</evidence>
<reference evidence="25 26" key="1">
    <citation type="submission" date="2017-07" db="EMBL/GenBank/DDBJ databases">
        <title>Sandarakinorhabdus cyanobacteriorum sp. nov., a novel bacterium isolated from cyanobacterial aggregates in a eutrophic lake.</title>
        <authorList>
            <person name="Cai H."/>
        </authorList>
    </citation>
    <scope>NUCLEOTIDE SEQUENCE [LARGE SCALE GENOMIC DNA]</scope>
    <source>
        <strain evidence="25 26">TH057</strain>
    </source>
</reference>
<dbReference type="PIRSF" id="PIRSF000006">
    <property type="entry name" value="Cbb3-Cox_fixP"/>
    <property type="match status" value="1"/>
</dbReference>
<evidence type="ECO:0000256" key="3">
    <source>
        <dbReference type="ARBA" id="ARBA00006113"/>
    </source>
</evidence>
<keyword evidence="17 19" id="KW-0406">Ion transport</keyword>
<comment type="caution">
    <text evidence="25">The sequence shown here is derived from an EMBL/GenBank/DDBJ whole genome shotgun (WGS) entry which is preliminary data.</text>
</comment>
<dbReference type="EMBL" id="NOXT01000074">
    <property type="protein sequence ID" value="OYQ33891.1"/>
    <property type="molecule type" value="Genomic_DNA"/>
</dbReference>
<evidence type="ECO:0000256" key="7">
    <source>
        <dbReference type="ARBA" id="ARBA00022617"/>
    </source>
</evidence>
<comment type="pathway">
    <text evidence="2 19">Energy metabolism; oxidative phosphorylation.</text>
</comment>
<evidence type="ECO:0000256" key="13">
    <source>
        <dbReference type="ARBA" id="ARBA00022982"/>
    </source>
</evidence>
<evidence type="ECO:0000256" key="8">
    <source>
        <dbReference type="ARBA" id="ARBA00022660"/>
    </source>
</evidence>
<protein>
    <recommendedName>
        <fullName evidence="19">Cbb3-type cytochrome c oxidase subunit</fullName>
    </recommendedName>
</protein>
<dbReference type="OrthoDB" id="9811281at2"/>
<feature type="region of interest" description="Disordered" evidence="22">
    <location>
        <begin position="284"/>
        <end position="317"/>
    </location>
</feature>
<dbReference type="Proteomes" id="UP000216991">
    <property type="component" value="Unassembled WGS sequence"/>
</dbReference>
<dbReference type="PRINTS" id="PR00605">
    <property type="entry name" value="CYTCHROMECIC"/>
</dbReference>
<evidence type="ECO:0000256" key="1">
    <source>
        <dbReference type="ARBA" id="ARBA00004533"/>
    </source>
</evidence>
<keyword evidence="16 19" id="KW-0408">Iron</keyword>
<evidence type="ECO:0000256" key="19">
    <source>
        <dbReference type="PIRNR" id="PIRNR000006"/>
    </source>
</evidence>
<dbReference type="RefSeq" id="WP_094472692.1">
    <property type="nucleotide sequence ID" value="NZ_NOXT01000074.1"/>
</dbReference>
<feature type="binding site" description="axial binding residue" evidence="20">
    <location>
        <position position="123"/>
    </location>
    <ligand>
        <name>heme c</name>
        <dbReference type="ChEBI" id="CHEBI:61717"/>
        <label>1</label>
    </ligand>
    <ligandPart>
        <name>Fe</name>
        <dbReference type="ChEBI" id="CHEBI:18248"/>
    </ligandPart>
</feature>
<dbReference type="InterPro" id="IPR032858">
    <property type="entry name" value="CcoP_N"/>
</dbReference>
<evidence type="ECO:0000256" key="11">
    <source>
        <dbReference type="ARBA" id="ARBA00022737"/>
    </source>
</evidence>
<keyword evidence="18 19" id="KW-0472">Membrane</keyword>
<dbReference type="PROSITE" id="PS51007">
    <property type="entry name" value="CYTC"/>
    <property type="match status" value="2"/>
</dbReference>
<evidence type="ECO:0000256" key="16">
    <source>
        <dbReference type="ARBA" id="ARBA00023004"/>
    </source>
</evidence>
<dbReference type="GO" id="GO:0009055">
    <property type="term" value="F:electron transfer activity"/>
    <property type="evidence" value="ECO:0007669"/>
    <property type="project" value="InterPro"/>
</dbReference>
<evidence type="ECO:0000256" key="23">
    <source>
        <dbReference type="SAM" id="Phobius"/>
    </source>
</evidence>
<evidence type="ECO:0000256" key="4">
    <source>
        <dbReference type="ARBA" id="ARBA00022448"/>
    </source>
</evidence>
<evidence type="ECO:0000313" key="25">
    <source>
        <dbReference type="EMBL" id="OYQ33891.1"/>
    </source>
</evidence>
<feature type="domain" description="Cytochrome c" evidence="24">
    <location>
        <begin position="106"/>
        <end position="193"/>
    </location>
</feature>
<evidence type="ECO:0000256" key="21">
    <source>
        <dbReference type="PIRSR" id="PIRSR000006-2"/>
    </source>
</evidence>
<evidence type="ECO:0000256" key="18">
    <source>
        <dbReference type="ARBA" id="ARBA00023136"/>
    </source>
</evidence>
<dbReference type="InterPro" id="IPR009056">
    <property type="entry name" value="Cyt_c-like_dom"/>
</dbReference>
<dbReference type="InterPro" id="IPR008168">
    <property type="entry name" value="Cyt_C_IC"/>
</dbReference>
<dbReference type="PANTHER" id="PTHR33751">
    <property type="entry name" value="CBB3-TYPE CYTOCHROME C OXIDASE SUBUNIT FIXP"/>
    <property type="match status" value="1"/>
</dbReference>
<evidence type="ECO:0000256" key="6">
    <source>
        <dbReference type="ARBA" id="ARBA00022519"/>
    </source>
</evidence>
<feature type="binding site" description="covalent" evidence="21">
    <location>
        <position position="213"/>
    </location>
    <ligand>
        <name>heme c</name>
        <dbReference type="ChEBI" id="CHEBI:61717"/>
        <label>2</label>
    </ligand>
</feature>
<keyword evidence="12 19" id="KW-0375">Hydrogen ion transport</keyword>
<evidence type="ECO:0000256" key="10">
    <source>
        <dbReference type="ARBA" id="ARBA00022723"/>
    </source>
</evidence>
<keyword evidence="8 19" id="KW-0679">Respiratory chain</keyword>
<evidence type="ECO:0000256" key="15">
    <source>
        <dbReference type="ARBA" id="ARBA00023002"/>
    </source>
</evidence>
<dbReference type="Pfam" id="PF00034">
    <property type="entry name" value="Cytochrom_C"/>
    <property type="match status" value="1"/>
</dbReference>
<evidence type="ECO:0000256" key="12">
    <source>
        <dbReference type="ARBA" id="ARBA00022781"/>
    </source>
</evidence>
<evidence type="ECO:0000259" key="24">
    <source>
        <dbReference type="PROSITE" id="PS51007"/>
    </source>
</evidence>
<keyword evidence="10 19" id="KW-0479">Metal-binding</keyword>
<comment type="subcellular location">
    <subcellularLocation>
        <location evidence="1 19">Cell inner membrane</location>
    </subcellularLocation>
</comment>
<dbReference type="GO" id="GO:1902600">
    <property type="term" value="P:proton transmembrane transport"/>
    <property type="evidence" value="ECO:0007669"/>
    <property type="project" value="UniProtKB-KW"/>
</dbReference>
<keyword evidence="15 19" id="KW-0560">Oxidoreductase</keyword>
<keyword evidence="7 19" id="KW-0349">Heme</keyword>
<feature type="domain" description="Cytochrome c" evidence="24">
    <location>
        <begin position="197"/>
        <end position="278"/>
    </location>
</feature>
<feature type="binding site" description="covalent" evidence="21">
    <location>
        <position position="210"/>
    </location>
    <ligand>
        <name>heme c</name>
        <dbReference type="ChEBI" id="CHEBI:61717"/>
        <label>2</label>
    </ligand>
</feature>
<dbReference type="InterPro" id="IPR036909">
    <property type="entry name" value="Cyt_c-like_dom_sf"/>
</dbReference>
<keyword evidence="26" id="KW-1185">Reference proteome</keyword>
<feature type="binding site" description="covalent" evidence="21">
    <location>
        <position position="122"/>
    </location>
    <ligand>
        <name>heme c</name>
        <dbReference type="ChEBI" id="CHEBI:61717"/>
        <label>1</label>
    </ligand>
</feature>
<evidence type="ECO:0000256" key="14">
    <source>
        <dbReference type="ARBA" id="ARBA00022989"/>
    </source>
</evidence>
<feature type="transmembrane region" description="Helical" evidence="23">
    <location>
        <begin position="34"/>
        <end position="52"/>
    </location>
</feature>
<organism evidence="25 26">
    <name type="scientific">Sandarakinorhabdus cyanobacteriorum</name>
    <dbReference type="NCBI Taxonomy" id="1981098"/>
    <lineage>
        <taxon>Bacteria</taxon>
        <taxon>Pseudomonadati</taxon>
        <taxon>Pseudomonadota</taxon>
        <taxon>Alphaproteobacteria</taxon>
        <taxon>Sphingomonadales</taxon>
        <taxon>Sphingosinicellaceae</taxon>
        <taxon>Sandarakinorhabdus</taxon>
    </lineage>
</organism>